<name>A0AAV8ENL6_9POAL</name>
<feature type="transmembrane region" description="Helical" evidence="21">
    <location>
        <begin position="678"/>
        <end position="702"/>
    </location>
</feature>
<dbReference type="Pfam" id="PF08263">
    <property type="entry name" value="LRRNT_2"/>
    <property type="match status" value="1"/>
</dbReference>
<dbReference type="InterPro" id="IPR032675">
    <property type="entry name" value="LRR_dom_sf"/>
</dbReference>
<evidence type="ECO:0000313" key="24">
    <source>
        <dbReference type="EMBL" id="KAJ4782812.1"/>
    </source>
</evidence>
<keyword evidence="10" id="KW-0677">Repeat</keyword>
<dbReference type="Gene3D" id="3.80.10.10">
    <property type="entry name" value="Ribonuclease Inhibitor"/>
    <property type="match status" value="4"/>
</dbReference>
<dbReference type="PROSITE" id="PS50011">
    <property type="entry name" value="PROTEIN_KINASE_DOM"/>
    <property type="match status" value="1"/>
</dbReference>
<evidence type="ECO:0000256" key="21">
    <source>
        <dbReference type="SAM" id="Phobius"/>
    </source>
</evidence>
<evidence type="ECO:0000256" key="22">
    <source>
        <dbReference type="SAM" id="SignalP"/>
    </source>
</evidence>
<dbReference type="PANTHER" id="PTHR48053:SF151">
    <property type="entry name" value="OS02G0216000 PROTEIN"/>
    <property type="match status" value="1"/>
</dbReference>
<dbReference type="PROSITE" id="PS00107">
    <property type="entry name" value="PROTEIN_KINASE_ATP"/>
    <property type="match status" value="1"/>
</dbReference>
<dbReference type="FunFam" id="3.30.200.20:FF:000432">
    <property type="entry name" value="LRR receptor-like serine/threonine-protein kinase EFR"/>
    <property type="match status" value="1"/>
</dbReference>
<comment type="catalytic activity">
    <reaction evidence="19">
        <text>L-seryl-[protein] + ATP = O-phospho-L-seryl-[protein] + ADP + H(+)</text>
        <dbReference type="Rhea" id="RHEA:17989"/>
        <dbReference type="Rhea" id="RHEA-COMP:9863"/>
        <dbReference type="Rhea" id="RHEA-COMP:11604"/>
        <dbReference type="ChEBI" id="CHEBI:15378"/>
        <dbReference type="ChEBI" id="CHEBI:29999"/>
        <dbReference type="ChEBI" id="CHEBI:30616"/>
        <dbReference type="ChEBI" id="CHEBI:83421"/>
        <dbReference type="ChEBI" id="CHEBI:456216"/>
        <dbReference type="EC" id="2.7.11.1"/>
    </reaction>
</comment>
<evidence type="ECO:0000256" key="5">
    <source>
        <dbReference type="ARBA" id="ARBA00022527"/>
    </source>
</evidence>
<dbReference type="FunFam" id="3.80.10.10:FF:000101">
    <property type="entry name" value="LRR receptor-like serine/threonine-protein kinase ERECTA"/>
    <property type="match status" value="1"/>
</dbReference>
<dbReference type="GO" id="GO:0005886">
    <property type="term" value="C:plasma membrane"/>
    <property type="evidence" value="ECO:0007669"/>
    <property type="project" value="UniProtKB-SubCell"/>
</dbReference>
<keyword evidence="9 22" id="KW-0732">Signal</keyword>
<keyword evidence="11 20" id="KW-0547">Nucleotide-binding</keyword>
<dbReference type="Pfam" id="PF23598">
    <property type="entry name" value="LRR_14"/>
    <property type="match status" value="1"/>
</dbReference>
<keyword evidence="8 21" id="KW-0812">Transmembrane</keyword>
<dbReference type="InterPro" id="IPR017441">
    <property type="entry name" value="Protein_kinase_ATP_BS"/>
</dbReference>
<evidence type="ECO:0000256" key="20">
    <source>
        <dbReference type="PROSITE-ProRule" id="PRU10141"/>
    </source>
</evidence>
<keyword evidence="5" id="KW-0723">Serine/threonine-protein kinase</keyword>
<keyword evidence="7" id="KW-0808">Transferase</keyword>
<dbReference type="InterPro" id="IPR011009">
    <property type="entry name" value="Kinase-like_dom_sf"/>
</dbReference>
<evidence type="ECO:0000259" key="23">
    <source>
        <dbReference type="PROSITE" id="PS50011"/>
    </source>
</evidence>
<dbReference type="InterPro" id="IPR051716">
    <property type="entry name" value="Plant_RL_S/T_kinase"/>
</dbReference>
<comment type="caution">
    <text evidence="24">The sequence shown here is derived from an EMBL/GenBank/DDBJ whole genome shotgun (WGS) entry which is preliminary data.</text>
</comment>
<dbReference type="InterPro" id="IPR000719">
    <property type="entry name" value="Prot_kinase_dom"/>
</dbReference>
<dbReference type="InterPro" id="IPR055414">
    <property type="entry name" value="LRR_R13L4/SHOC2-like"/>
</dbReference>
<dbReference type="EMBL" id="JAMFTS010000003">
    <property type="protein sequence ID" value="KAJ4782812.1"/>
    <property type="molecule type" value="Genomic_DNA"/>
</dbReference>
<accession>A0AAV8ENL6</accession>
<dbReference type="Pfam" id="PF07714">
    <property type="entry name" value="PK_Tyr_Ser-Thr"/>
    <property type="match status" value="1"/>
</dbReference>
<keyword evidence="12 24" id="KW-0418">Kinase</keyword>
<evidence type="ECO:0000256" key="2">
    <source>
        <dbReference type="ARBA" id="ARBA00004479"/>
    </source>
</evidence>
<dbReference type="SMART" id="SM00369">
    <property type="entry name" value="LRR_TYP"/>
    <property type="match status" value="8"/>
</dbReference>
<dbReference type="FunFam" id="3.80.10.10:FF:000383">
    <property type="entry name" value="Leucine-rich repeat receptor protein kinase EMS1"/>
    <property type="match status" value="1"/>
</dbReference>
<evidence type="ECO:0000256" key="10">
    <source>
        <dbReference type="ARBA" id="ARBA00022737"/>
    </source>
</evidence>
<dbReference type="InterPro" id="IPR001245">
    <property type="entry name" value="Ser-Thr/Tyr_kinase_cat_dom"/>
</dbReference>
<keyword evidence="16" id="KW-0675">Receptor</keyword>
<keyword evidence="25" id="KW-1185">Reference proteome</keyword>
<dbReference type="Proteomes" id="UP001140206">
    <property type="component" value="Chromosome 3"/>
</dbReference>
<dbReference type="Pfam" id="PF00560">
    <property type="entry name" value="LRR_1"/>
    <property type="match status" value="5"/>
</dbReference>
<evidence type="ECO:0000256" key="8">
    <source>
        <dbReference type="ARBA" id="ARBA00022692"/>
    </source>
</evidence>
<comment type="catalytic activity">
    <reaction evidence="18">
        <text>L-threonyl-[protein] + ATP = O-phospho-L-threonyl-[protein] + ADP + H(+)</text>
        <dbReference type="Rhea" id="RHEA:46608"/>
        <dbReference type="Rhea" id="RHEA-COMP:11060"/>
        <dbReference type="Rhea" id="RHEA-COMP:11605"/>
        <dbReference type="ChEBI" id="CHEBI:15378"/>
        <dbReference type="ChEBI" id="CHEBI:30013"/>
        <dbReference type="ChEBI" id="CHEBI:30616"/>
        <dbReference type="ChEBI" id="CHEBI:61977"/>
        <dbReference type="ChEBI" id="CHEBI:456216"/>
        <dbReference type="EC" id="2.7.11.1"/>
    </reaction>
</comment>
<protein>
    <recommendedName>
        <fullName evidence="3">non-specific serine/threonine protein kinase</fullName>
        <ecNumber evidence="3">2.7.11.1</ecNumber>
    </recommendedName>
</protein>
<evidence type="ECO:0000313" key="25">
    <source>
        <dbReference type="Proteomes" id="UP001140206"/>
    </source>
</evidence>
<dbReference type="InterPro" id="IPR003591">
    <property type="entry name" value="Leu-rich_rpt_typical-subtyp"/>
</dbReference>
<dbReference type="GO" id="GO:0004674">
    <property type="term" value="F:protein serine/threonine kinase activity"/>
    <property type="evidence" value="ECO:0007669"/>
    <property type="project" value="UniProtKB-KW"/>
</dbReference>
<keyword evidence="17" id="KW-0325">Glycoprotein</keyword>
<keyword evidence="13 20" id="KW-0067">ATP-binding</keyword>
<dbReference type="GO" id="GO:0005524">
    <property type="term" value="F:ATP binding"/>
    <property type="evidence" value="ECO:0007669"/>
    <property type="project" value="UniProtKB-UniRule"/>
</dbReference>
<comment type="subcellular location">
    <subcellularLocation>
        <location evidence="1">Cell membrane</location>
        <topology evidence="1">Single-pass membrane protein</topology>
    </subcellularLocation>
    <subcellularLocation>
        <location evidence="2">Membrane</location>
        <topology evidence="2">Single-pass type I membrane protein</topology>
    </subcellularLocation>
</comment>
<evidence type="ECO:0000256" key="15">
    <source>
        <dbReference type="ARBA" id="ARBA00023136"/>
    </source>
</evidence>
<keyword evidence="6" id="KW-0433">Leucine-rich repeat</keyword>
<dbReference type="SUPFAM" id="SSF56112">
    <property type="entry name" value="Protein kinase-like (PK-like)"/>
    <property type="match status" value="1"/>
</dbReference>
<feature type="signal peptide" evidence="22">
    <location>
        <begin position="1"/>
        <end position="33"/>
    </location>
</feature>
<keyword evidence="4" id="KW-1003">Cell membrane</keyword>
<evidence type="ECO:0000256" key="11">
    <source>
        <dbReference type="ARBA" id="ARBA00022741"/>
    </source>
</evidence>
<evidence type="ECO:0000256" key="17">
    <source>
        <dbReference type="ARBA" id="ARBA00023180"/>
    </source>
</evidence>
<keyword evidence="14 21" id="KW-1133">Transmembrane helix</keyword>
<dbReference type="Gene3D" id="1.10.510.10">
    <property type="entry name" value="Transferase(Phosphotransferase) domain 1"/>
    <property type="match status" value="1"/>
</dbReference>
<feature type="chain" id="PRO_5043866055" description="non-specific serine/threonine protein kinase" evidence="22">
    <location>
        <begin position="34"/>
        <end position="852"/>
    </location>
</feature>
<dbReference type="AlphaFoldDB" id="A0AAV8ENL6"/>
<sequence length="852" mass="93520">MTILSSTAMRKIFSLLVIHLLLLISSFIFPVKSSNNETDLYALLSFKSSIHGDPKGELFSWNHSLHHCLWKGVVCGRRHPDRVTALDLDSLQLSGYISPSLTNLTFLQRLSLSNNYLTGSIPEELGRLSRLKFLNLSVNSLNGEIPSTIGNCSNLEVLFIRNNRIQGTIPSQLSQCRDLSLLNLGANFIIGEIPPEIGSLNKLVKLSFDNNNLTGSIPPSLGNLTNLSVLTIRHNSLTGTIPASLGQLQHLVNLLLNFNNLSGEIPNSIYNISSLLLLSLPGNQLEGTLPSNMCDAFSNLWDLYLYNNQLKGSIPSSISNCSVLAYIELHYNSFTGIIPSTIGSLKNLHLLEMSVNQLEAKKPSDWSFIEALVNCTSLEVLNLGSNQLQGILPSSVVNHSSTLFHLGLFMNEISGSIPAEIGGLTSLGDLELYQTNLGGTIPLDIGKLLNLRWVDLSENMMSGEIPSTLGNLTSLNVLILDSNSFEGRIPLELSNMQALEYLNFSSNKLSGAIPKEIMIRTSFAIAIDLSNNYLNSTIPPEIGKLINVGKIVLSNNRLSGGIPSTIDGCQVLEGLYLDRNLLQGTIPTSMGNLKGLKELDLSNNSLSGQIPEFIDKMNLTYLNISYNDFNGKVPKEGVFNNASEIDIRGNPKLCGGVPQMHLPNCALNSSAQRHHSRTIYYCSIASAFLSLSIIICLLLTYYQIRKSQNHPRSVTALKSQYDDVSYNDLLRATDNFSLDNLIGRGAFGAVYKAIMLLENATKIVAVKVLNLEQNSASRSFLSECKALKSIRHRNLIKVLSVCSSIDHQGNDFKALIFEFMPNGSLEAWLHPNSVSTNQPMRFLSLIENKHSN</sequence>
<proteinExistence type="predicted"/>
<dbReference type="Pfam" id="PF13855">
    <property type="entry name" value="LRR_8"/>
    <property type="match status" value="1"/>
</dbReference>
<evidence type="ECO:0000256" key="18">
    <source>
        <dbReference type="ARBA" id="ARBA00047899"/>
    </source>
</evidence>
<feature type="binding site" evidence="20">
    <location>
        <position position="767"/>
    </location>
    <ligand>
        <name>ATP</name>
        <dbReference type="ChEBI" id="CHEBI:30616"/>
    </ligand>
</feature>
<evidence type="ECO:0000256" key="6">
    <source>
        <dbReference type="ARBA" id="ARBA00022614"/>
    </source>
</evidence>
<evidence type="ECO:0000256" key="4">
    <source>
        <dbReference type="ARBA" id="ARBA00022475"/>
    </source>
</evidence>
<evidence type="ECO:0000256" key="1">
    <source>
        <dbReference type="ARBA" id="ARBA00004162"/>
    </source>
</evidence>
<keyword evidence="15 21" id="KW-0472">Membrane</keyword>
<dbReference type="FunFam" id="3.80.10.10:FF:000288">
    <property type="entry name" value="LRR receptor-like serine/threonine-protein kinase EFR"/>
    <property type="match status" value="1"/>
</dbReference>
<gene>
    <name evidence="24" type="ORF">LUZ62_067069</name>
</gene>
<dbReference type="EC" id="2.7.11.1" evidence="3"/>
<dbReference type="InterPro" id="IPR001611">
    <property type="entry name" value="Leu-rich_rpt"/>
</dbReference>
<evidence type="ECO:0000256" key="19">
    <source>
        <dbReference type="ARBA" id="ARBA00048679"/>
    </source>
</evidence>
<organism evidence="24 25">
    <name type="scientific">Rhynchospora pubera</name>
    <dbReference type="NCBI Taxonomy" id="906938"/>
    <lineage>
        <taxon>Eukaryota</taxon>
        <taxon>Viridiplantae</taxon>
        <taxon>Streptophyta</taxon>
        <taxon>Embryophyta</taxon>
        <taxon>Tracheophyta</taxon>
        <taxon>Spermatophyta</taxon>
        <taxon>Magnoliopsida</taxon>
        <taxon>Liliopsida</taxon>
        <taxon>Poales</taxon>
        <taxon>Cyperaceae</taxon>
        <taxon>Cyperoideae</taxon>
        <taxon>Rhynchosporeae</taxon>
        <taxon>Rhynchospora</taxon>
    </lineage>
</organism>
<evidence type="ECO:0000256" key="13">
    <source>
        <dbReference type="ARBA" id="ARBA00022840"/>
    </source>
</evidence>
<evidence type="ECO:0000256" key="3">
    <source>
        <dbReference type="ARBA" id="ARBA00012513"/>
    </source>
</evidence>
<feature type="domain" description="Protein kinase" evidence="23">
    <location>
        <begin position="736"/>
        <end position="852"/>
    </location>
</feature>
<evidence type="ECO:0000256" key="14">
    <source>
        <dbReference type="ARBA" id="ARBA00022989"/>
    </source>
</evidence>
<reference evidence="24" key="1">
    <citation type="submission" date="2022-08" db="EMBL/GenBank/DDBJ databases">
        <authorList>
            <person name="Marques A."/>
        </authorList>
    </citation>
    <scope>NUCLEOTIDE SEQUENCE</scope>
    <source>
        <strain evidence="24">RhyPub2mFocal</strain>
        <tissue evidence="24">Leaves</tissue>
    </source>
</reference>
<dbReference type="SUPFAM" id="SSF52058">
    <property type="entry name" value="L domain-like"/>
    <property type="match status" value="2"/>
</dbReference>
<dbReference type="InterPro" id="IPR013210">
    <property type="entry name" value="LRR_N_plant-typ"/>
</dbReference>
<evidence type="ECO:0000256" key="9">
    <source>
        <dbReference type="ARBA" id="ARBA00022729"/>
    </source>
</evidence>
<evidence type="ECO:0000256" key="7">
    <source>
        <dbReference type="ARBA" id="ARBA00022679"/>
    </source>
</evidence>
<evidence type="ECO:0000256" key="12">
    <source>
        <dbReference type="ARBA" id="ARBA00022777"/>
    </source>
</evidence>
<dbReference type="PANTHER" id="PTHR48053">
    <property type="entry name" value="LEUCINE RICH REPEAT FAMILY PROTEIN, EXPRESSED"/>
    <property type="match status" value="1"/>
</dbReference>
<evidence type="ECO:0000256" key="16">
    <source>
        <dbReference type="ARBA" id="ARBA00023170"/>
    </source>
</evidence>